<proteinExistence type="predicted"/>
<evidence type="ECO:0000256" key="5">
    <source>
        <dbReference type="ARBA" id="ARBA00022989"/>
    </source>
</evidence>
<dbReference type="GO" id="GO:0005524">
    <property type="term" value="F:ATP binding"/>
    <property type="evidence" value="ECO:0007669"/>
    <property type="project" value="UniProtKB-KW"/>
</dbReference>
<dbReference type="PROSITE" id="PS00211">
    <property type="entry name" value="ABC_TRANSPORTER_1"/>
    <property type="match status" value="1"/>
</dbReference>
<feature type="domain" description="ABC transmembrane type-1" evidence="9">
    <location>
        <begin position="34"/>
        <end position="315"/>
    </location>
</feature>
<sequence length="607" mass="64333">MADPAAAPAPSPSAGAVAATLARLIWRSARVLVAGLFLITVAEAVLPLVAAWLTKQLIDRLAGQGPVLGIAVPLAAAGVATACLPRIALYLHNEATRRIGAQALDDLFAASGRQVGLARFEDPAFLDRLRLARDGGNDVGRLLDTVFGLGRGALTLIGFVAVLLTISPVMTGLLLAAAVPMLCAELALSRRRATTRMRIEPHHRREFFFSQLLSGVQAAKELRVFGSGDHLRSLMMRERGKANAAQRRAERREVWVQSGLSTASATLAGGALVWAAVSARDGRLTLGDVSILVAAVASVQSALQGLVSSLAGLREQGLMAGAFVAVMRTEPDLPVAADPRPTTTLRRGIEIRDVWFRYSPAHPWVLRGVDLTIPAGTTVALVGTNGSGKSTLVKLLCRLYDPTEGAILWDGVDLRDLDPAELRARVGAVFQDFMAYDLSASENIAMGDVTALGDDGRLHDAARRAGVDGVLRALPHGYDTMLTRMFVGEDGEEGTVLSGGQWQRLALARGLLRTGRDLMILDEPSSGLDPEAEQEMHAALRAARLGRANLLISHRLSAVRDADSIAVLEGGRIVETGDHAGLLASDGKYAGLFRSQAAGYQLDAEPV</sequence>
<evidence type="ECO:0000313" key="10">
    <source>
        <dbReference type="EMBL" id="GAA1964743.1"/>
    </source>
</evidence>
<keyword evidence="2 7" id="KW-0812">Transmembrane</keyword>
<keyword evidence="11" id="KW-1185">Reference proteome</keyword>
<dbReference type="Proteomes" id="UP001499854">
    <property type="component" value="Unassembled WGS sequence"/>
</dbReference>
<evidence type="ECO:0000313" key="11">
    <source>
        <dbReference type="Proteomes" id="UP001499854"/>
    </source>
</evidence>
<dbReference type="PANTHER" id="PTHR43394">
    <property type="entry name" value="ATP-DEPENDENT PERMEASE MDL1, MITOCHONDRIAL"/>
    <property type="match status" value="1"/>
</dbReference>
<reference evidence="10 11" key="1">
    <citation type="journal article" date="2019" name="Int. J. Syst. Evol. Microbiol.">
        <title>The Global Catalogue of Microorganisms (GCM) 10K type strain sequencing project: providing services to taxonomists for standard genome sequencing and annotation.</title>
        <authorList>
            <consortium name="The Broad Institute Genomics Platform"/>
            <consortium name="The Broad Institute Genome Sequencing Center for Infectious Disease"/>
            <person name="Wu L."/>
            <person name="Ma J."/>
        </authorList>
    </citation>
    <scope>NUCLEOTIDE SEQUENCE [LARGE SCALE GENOMIC DNA]</scope>
    <source>
        <strain evidence="10 11">JCM 16013</strain>
    </source>
</reference>
<accession>A0ABN2R7K2</accession>
<evidence type="ECO:0000256" key="1">
    <source>
        <dbReference type="ARBA" id="ARBA00004651"/>
    </source>
</evidence>
<dbReference type="Pfam" id="PF00005">
    <property type="entry name" value="ABC_tran"/>
    <property type="match status" value="1"/>
</dbReference>
<evidence type="ECO:0000256" key="7">
    <source>
        <dbReference type="SAM" id="Phobius"/>
    </source>
</evidence>
<dbReference type="SUPFAM" id="SSF52540">
    <property type="entry name" value="P-loop containing nucleoside triphosphate hydrolases"/>
    <property type="match status" value="1"/>
</dbReference>
<dbReference type="InterPro" id="IPR003439">
    <property type="entry name" value="ABC_transporter-like_ATP-bd"/>
</dbReference>
<protein>
    <submittedName>
        <fullName evidence="10">ABC transporter ATP-binding protein</fullName>
    </submittedName>
</protein>
<feature type="transmembrane region" description="Helical" evidence="7">
    <location>
        <begin position="142"/>
        <end position="163"/>
    </location>
</feature>
<feature type="transmembrane region" description="Helical" evidence="7">
    <location>
        <begin position="65"/>
        <end position="89"/>
    </location>
</feature>
<keyword evidence="3" id="KW-0547">Nucleotide-binding</keyword>
<dbReference type="InterPro" id="IPR011527">
    <property type="entry name" value="ABC1_TM_dom"/>
</dbReference>
<dbReference type="SUPFAM" id="SSF90123">
    <property type="entry name" value="ABC transporter transmembrane region"/>
    <property type="match status" value="1"/>
</dbReference>
<evidence type="ECO:0000256" key="4">
    <source>
        <dbReference type="ARBA" id="ARBA00022840"/>
    </source>
</evidence>
<dbReference type="InterPro" id="IPR003593">
    <property type="entry name" value="AAA+_ATPase"/>
</dbReference>
<dbReference type="PROSITE" id="PS50929">
    <property type="entry name" value="ABC_TM1F"/>
    <property type="match status" value="1"/>
</dbReference>
<dbReference type="PROSITE" id="PS50893">
    <property type="entry name" value="ABC_TRANSPORTER_2"/>
    <property type="match status" value="1"/>
</dbReference>
<dbReference type="RefSeq" id="WP_344656913.1">
    <property type="nucleotide sequence ID" value="NZ_BAAAQM010000010.1"/>
</dbReference>
<organism evidence="10 11">
    <name type="scientific">Catenulispora subtropica</name>
    <dbReference type="NCBI Taxonomy" id="450798"/>
    <lineage>
        <taxon>Bacteria</taxon>
        <taxon>Bacillati</taxon>
        <taxon>Actinomycetota</taxon>
        <taxon>Actinomycetes</taxon>
        <taxon>Catenulisporales</taxon>
        <taxon>Catenulisporaceae</taxon>
        <taxon>Catenulispora</taxon>
    </lineage>
</organism>
<dbReference type="Gene3D" id="3.40.50.300">
    <property type="entry name" value="P-loop containing nucleotide triphosphate hydrolases"/>
    <property type="match status" value="1"/>
</dbReference>
<feature type="domain" description="ABC transporter" evidence="8">
    <location>
        <begin position="349"/>
        <end position="595"/>
    </location>
</feature>
<feature type="transmembrane region" description="Helical" evidence="7">
    <location>
        <begin position="31"/>
        <end position="53"/>
    </location>
</feature>
<dbReference type="PANTHER" id="PTHR43394:SF1">
    <property type="entry name" value="ATP-BINDING CASSETTE SUB-FAMILY B MEMBER 10, MITOCHONDRIAL"/>
    <property type="match status" value="1"/>
</dbReference>
<name>A0ABN2R7K2_9ACTN</name>
<feature type="transmembrane region" description="Helical" evidence="7">
    <location>
        <begin position="254"/>
        <end position="277"/>
    </location>
</feature>
<feature type="transmembrane region" description="Helical" evidence="7">
    <location>
        <begin position="169"/>
        <end position="188"/>
    </location>
</feature>
<evidence type="ECO:0000259" key="8">
    <source>
        <dbReference type="PROSITE" id="PS50893"/>
    </source>
</evidence>
<dbReference type="Gene3D" id="1.20.1560.10">
    <property type="entry name" value="ABC transporter type 1, transmembrane domain"/>
    <property type="match status" value="1"/>
</dbReference>
<keyword evidence="6 7" id="KW-0472">Membrane</keyword>
<evidence type="ECO:0000256" key="6">
    <source>
        <dbReference type="ARBA" id="ARBA00023136"/>
    </source>
</evidence>
<evidence type="ECO:0000256" key="3">
    <source>
        <dbReference type="ARBA" id="ARBA00022741"/>
    </source>
</evidence>
<dbReference type="InterPro" id="IPR027417">
    <property type="entry name" value="P-loop_NTPase"/>
</dbReference>
<keyword evidence="4 10" id="KW-0067">ATP-binding</keyword>
<dbReference type="SMART" id="SM00382">
    <property type="entry name" value="AAA"/>
    <property type="match status" value="1"/>
</dbReference>
<gene>
    <name evidence="10" type="ORF">GCM10009838_22620</name>
</gene>
<keyword evidence="5 7" id="KW-1133">Transmembrane helix</keyword>
<comment type="caution">
    <text evidence="10">The sequence shown here is derived from an EMBL/GenBank/DDBJ whole genome shotgun (WGS) entry which is preliminary data.</text>
</comment>
<evidence type="ECO:0000256" key="2">
    <source>
        <dbReference type="ARBA" id="ARBA00022692"/>
    </source>
</evidence>
<dbReference type="InterPro" id="IPR017871">
    <property type="entry name" value="ABC_transporter-like_CS"/>
</dbReference>
<dbReference type="EMBL" id="BAAAQM010000010">
    <property type="protein sequence ID" value="GAA1964743.1"/>
    <property type="molecule type" value="Genomic_DNA"/>
</dbReference>
<evidence type="ECO:0000259" key="9">
    <source>
        <dbReference type="PROSITE" id="PS50929"/>
    </source>
</evidence>
<comment type="subcellular location">
    <subcellularLocation>
        <location evidence="1">Cell membrane</location>
        <topology evidence="1">Multi-pass membrane protein</topology>
    </subcellularLocation>
</comment>
<dbReference type="InterPro" id="IPR036640">
    <property type="entry name" value="ABC1_TM_sf"/>
</dbReference>
<dbReference type="InterPro" id="IPR039421">
    <property type="entry name" value="Type_1_exporter"/>
</dbReference>